<reference evidence="1 2" key="1">
    <citation type="journal article" date="2012" name="Science">
        <title>The Paleozoic origin of enzymatic lignin decomposition reconstructed from 31 fungal genomes.</title>
        <authorList>
            <person name="Floudas D."/>
            <person name="Binder M."/>
            <person name="Riley R."/>
            <person name="Barry K."/>
            <person name="Blanchette R.A."/>
            <person name="Henrissat B."/>
            <person name="Martinez A.T."/>
            <person name="Otillar R."/>
            <person name="Spatafora J.W."/>
            <person name="Yadav J.S."/>
            <person name="Aerts A."/>
            <person name="Benoit I."/>
            <person name="Boyd A."/>
            <person name="Carlson A."/>
            <person name="Copeland A."/>
            <person name="Coutinho P.M."/>
            <person name="de Vries R.P."/>
            <person name="Ferreira P."/>
            <person name="Findley K."/>
            <person name="Foster B."/>
            <person name="Gaskell J."/>
            <person name="Glotzer D."/>
            <person name="Gorecki P."/>
            <person name="Heitman J."/>
            <person name="Hesse C."/>
            <person name="Hori C."/>
            <person name="Igarashi K."/>
            <person name="Jurgens J.A."/>
            <person name="Kallen N."/>
            <person name="Kersten P."/>
            <person name="Kohler A."/>
            <person name="Kuees U."/>
            <person name="Kumar T.K.A."/>
            <person name="Kuo A."/>
            <person name="LaButti K."/>
            <person name="Larrondo L.F."/>
            <person name="Lindquist E."/>
            <person name="Ling A."/>
            <person name="Lombard V."/>
            <person name="Lucas S."/>
            <person name="Lundell T."/>
            <person name="Martin R."/>
            <person name="McLaughlin D.J."/>
            <person name="Morgenstern I."/>
            <person name="Morin E."/>
            <person name="Murat C."/>
            <person name="Nagy L.G."/>
            <person name="Nolan M."/>
            <person name="Ohm R.A."/>
            <person name="Patyshakuliyeva A."/>
            <person name="Rokas A."/>
            <person name="Ruiz-Duenas F.J."/>
            <person name="Sabat G."/>
            <person name="Salamov A."/>
            <person name="Samejima M."/>
            <person name="Schmutz J."/>
            <person name="Slot J.C."/>
            <person name="St John F."/>
            <person name="Stenlid J."/>
            <person name="Sun H."/>
            <person name="Sun S."/>
            <person name="Syed K."/>
            <person name="Tsang A."/>
            <person name="Wiebenga A."/>
            <person name="Young D."/>
            <person name="Pisabarro A."/>
            <person name="Eastwood D.C."/>
            <person name="Martin F."/>
            <person name="Cullen D."/>
            <person name="Grigoriev I.V."/>
            <person name="Hibbett D.S."/>
        </authorList>
    </citation>
    <scope>NUCLEOTIDE SEQUENCE</scope>
    <source>
        <strain evidence="2">FP-58527</strain>
    </source>
</reference>
<keyword evidence="2" id="KW-1185">Reference proteome</keyword>
<name>S8DUN1_FOMSC</name>
<protein>
    <submittedName>
        <fullName evidence="1">Uncharacterized protein</fullName>
    </submittedName>
</protein>
<dbReference type="InParanoid" id="S8DUN1"/>
<evidence type="ECO:0000313" key="1">
    <source>
        <dbReference type="EMBL" id="EPS96886.1"/>
    </source>
</evidence>
<dbReference type="STRING" id="743788.S8DUN1"/>
<dbReference type="InterPro" id="IPR043472">
    <property type="entry name" value="Macro_dom-like"/>
</dbReference>
<proteinExistence type="predicted"/>
<dbReference type="SUPFAM" id="SSF52949">
    <property type="entry name" value="Macro domain-like"/>
    <property type="match status" value="1"/>
</dbReference>
<accession>S8DUN1</accession>
<gene>
    <name evidence="1" type="ORF">FOMPIDRAFT_1043043</name>
</gene>
<dbReference type="Gene3D" id="3.40.220.10">
    <property type="entry name" value="Leucine Aminopeptidase, subunit E, domain 1"/>
    <property type="match status" value="1"/>
</dbReference>
<organism evidence="1 2">
    <name type="scientific">Fomitopsis schrenkii</name>
    <name type="common">Brown rot fungus</name>
    <dbReference type="NCBI Taxonomy" id="2126942"/>
    <lineage>
        <taxon>Eukaryota</taxon>
        <taxon>Fungi</taxon>
        <taxon>Dikarya</taxon>
        <taxon>Basidiomycota</taxon>
        <taxon>Agaricomycotina</taxon>
        <taxon>Agaricomycetes</taxon>
        <taxon>Polyporales</taxon>
        <taxon>Fomitopsis</taxon>
    </lineage>
</organism>
<dbReference type="AlphaFoldDB" id="S8DUN1"/>
<dbReference type="HOGENOM" id="CLU_046550_6_0_1"/>
<dbReference type="Proteomes" id="UP000015241">
    <property type="component" value="Unassembled WGS sequence"/>
</dbReference>
<dbReference type="EMBL" id="KE504182">
    <property type="protein sequence ID" value="EPS96886.1"/>
    <property type="molecule type" value="Genomic_DNA"/>
</dbReference>
<dbReference type="OrthoDB" id="6082470at2759"/>
<dbReference type="eggNOG" id="ENOG502S9WU">
    <property type="taxonomic scope" value="Eukaryota"/>
</dbReference>
<evidence type="ECO:0000313" key="2">
    <source>
        <dbReference type="Proteomes" id="UP000015241"/>
    </source>
</evidence>
<sequence>MDGIQFVLFDISEELIEAWRHAFEEHVPEAARSQFTIKLTQVEDESFPEEQFDCIVSPANSYGRLDGSFDYFLAMQLTPPGEGFEPPTQIAQSVLYRRWKGYAPPGTCTLIPLAGTPCAANKYRCRFIALCPTMRVPQSVTWDRDVVYNCTWSLLNALDQHNAGVGAGPAAADGGARIGKVLMTGLATGVGGVSAERCAQQMALAVKHFLDASASTEKWSSLRWKDALAYDKETSRTHSL</sequence>